<accession>A0AAV1KGR8</accession>
<gene>
    <name evidence="2" type="ORF">PARMNEM_LOCUS3820</name>
</gene>
<evidence type="ECO:0000313" key="3">
    <source>
        <dbReference type="Proteomes" id="UP001314205"/>
    </source>
</evidence>
<dbReference type="AlphaFoldDB" id="A0AAV1KGR8"/>
<keyword evidence="3" id="KW-1185">Reference proteome</keyword>
<feature type="region of interest" description="Disordered" evidence="1">
    <location>
        <begin position="152"/>
        <end position="185"/>
    </location>
</feature>
<sequence length="185" mass="21587">MDWERFRAIVKLRMGWLHVEKPAALLAKEFSGVVIRSAEEGLGERRPRGSGGYEWWTFELDKTRKLQCKLRRAWQSKRRLGGRSEELARMPFHSVRARYRTMMVEAQQSQHRKIANSGNEDPWGFAYRLSSGRNKHCIVTTMVGPSKRQLKLDNLDSQPTKKARILNDNNNNEEKVKSKYLKDIA</sequence>
<organism evidence="2 3">
    <name type="scientific">Parnassius mnemosyne</name>
    <name type="common">clouded apollo</name>
    <dbReference type="NCBI Taxonomy" id="213953"/>
    <lineage>
        <taxon>Eukaryota</taxon>
        <taxon>Metazoa</taxon>
        <taxon>Ecdysozoa</taxon>
        <taxon>Arthropoda</taxon>
        <taxon>Hexapoda</taxon>
        <taxon>Insecta</taxon>
        <taxon>Pterygota</taxon>
        <taxon>Neoptera</taxon>
        <taxon>Endopterygota</taxon>
        <taxon>Lepidoptera</taxon>
        <taxon>Glossata</taxon>
        <taxon>Ditrysia</taxon>
        <taxon>Papilionoidea</taxon>
        <taxon>Papilionidae</taxon>
        <taxon>Parnassiinae</taxon>
        <taxon>Parnassini</taxon>
        <taxon>Parnassius</taxon>
        <taxon>Driopa</taxon>
    </lineage>
</organism>
<proteinExistence type="predicted"/>
<name>A0AAV1KGR8_9NEOP</name>
<comment type="caution">
    <text evidence="2">The sequence shown here is derived from an EMBL/GenBank/DDBJ whole genome shotgun (WGS) entry which is preliminary data.</text>
</comment>
<feature type="compositionally biased region" description="Basic and acidic residues" evidence="1">
    <location>
        <begin position="172"/>
        <end position="185"/>
    </location>
</feature>
<dbReference type="Proteomes" id="UP001314205">
    <property type="component" value="Unassembled WGS sequence"/>
</dbReference>
<reference evidence="2 3" key="1">
    <citation type="submission" date="2023-11" db="EMBL/GenBank/DDBJ databases">
        <authorList>
            <person name="Hedman E."/>
            <person name="Englund M."/>
            <person name="Stromberg M."/>
            <person name="Nyberg Akerstrom W."/>
            <person name="Nylinder S."/>
            <person name="Jareborg N."/>
            <person name="Kallberg Y."/>
            <person name="Kronander E."/>
        </authorList>
    </citation>
    <scope>NUCLEOTIDE SEQUENCE [LARGE SCALE GENOMIC DNA]</scope>
</reference>
<dbReference type="EMBL" id="CAVLGL010000035">
    <property type="protein sequence ID" value="CAK1582263.1"/>
    <property type="molecule type" value="Genomic_DNA"/>
</dbReference>
<evidence type="ECO:0000256" key="1">
    <source>
        <dbReference type="SAM" id="MobiDB-lite"/>
    </source>
</evidence>
<evidence type="ECO:0000313" key="2">
    <source>
        <dbReference type="EMBL" id="CAK1582263.1"/>
    </source>
</evidence>
<protein>
    <submittedName>
        <fullName evidence="2">Uncharacterized protein</fullName>
    </submittedName>
</protein>